<feature type="transmembrane region" description="Helical" evidence="8">
    <location>
        <begin position="143"/>
        <end position="162"/>
    </location>
</feature>
<evidence type="ECO:0000256" key="6">
    <source>
        <dbReference type="ARBA" id="ARBA00023136"/>
    </source>
</evidence>
<keyword evidence="4 8" id="KW-0812">Transmembrane</keyword>
<protein>
    <submittedName>
        <fullName evidence="9">Transmembrane protein</fullName>
    </submittedName>
</protein>
<sequence>MSINQSGEDEKAALLSSSPDSTHHHHHRDTSLDNLLIKDDRTFLQRTWDDTRKRFTPEHEFMWYVRYYANPKHSFLLLLTAALILVGTANRVFFKKMLIPMVNYPYFISQLSTTVYIPIFWPVVWALMLFTSRITPEMRQFPLWKFLVMGALDATAGVLMIFGGNQTSGAMQQLLIQGVIPFTMFFSWLVSNPLVARILREKLNVRYRWGHYLGAFVIIAGIVVALLHAFLGSNGAAGNTVFGIIVFFLSATPTAFSGVYKEIAFKGADLDIYYVNAWVCVFQFLVGLLFLPITAIPGFGGLTFSEIPDNLEDGARCLFTGHNSITTGKNVDDCEWAWTMTLGYIIANIAYNIVILLMLKYGSAALLYVASAVVLPLANIAFTLDFIMGKEATTLSPYDIAGLVVILIGLVIYRSTSEQAPPTTSADGVVSDEKREVTHVPVGGFMSGQPEAFPTAVVVKAEHMPRSVTQIRGGYMSRLGMAQPGARRAQTLYVNPKTNRLLSVNEDDDVPRP</sequence>
<dbReference type="PANTHER" id="PTHR31326:SF1">
    <property type="entry name" value="PROTEIN CLT2, CHLOROPLASTIC"/>
    <property type="match status" value="1"/>
</dbReference>
<dbReference type="PANTHER" id="PTHR31326">
    <property type="entry name" value="PROTEIN CLT2, CHLOROPLASTIC"/>
    <property type="match status" value="1"/>
</dbReference>
<dbReference type="GeneID" id="14920322"/>
<dbReference type="VEuPathDB" id="AmoebaDB:ACA1_269790"/>
<keyword evidence="6 8" id="KW-0472">Membrane</keyword>
<dbReference type="Pfam" id="PF08627">
    <property type="entry name" value="CRT-like"/>
    <property type="match status" value="1"/>
</dbReference>
<evidence type="ECO:0000256" key="2">
    <source>
        <dbReference type="ARBA" id="ARBA00006690"/>
    </source>
</evidence>
<keyword evidence="5 8" id="KW-1133">Transmembrane helix</keyword>
<dbReference type="AlphaFoldDB" id="L8H2S4"/>
<dbReference type="OrthoDB" id="416555at2759"/>
<feature type="transmembrane region" description="Helical" evidence="8">
    <location>
        <begin position="106"/>
        <end position="131"/>
    </location>
</feature>
<keyword evidence="10" id="KW-1185">Reference proteome</keyword>
<dbReference type="Proteomes" id="UP000011083">
    <property type="component" value="Unassembled WGS sequence"/>
</dbReference>
<dbReference type="GO" id="GO:0016020">
    <property type="term" value="C:membrane"/>
    <property type="evidence" value="ECO:0007669"/>
    <property type="project" value="UniProtKB-SubCell"/>
</dbReference>
<feature type="transmembrane region" description="Helical" evidence="8">
    <location>
        <begin position="174"/>
        <end position="191"/>
    </location>
</feature>
<comment type="subcellular location">
    <subcellularLocation>
        <location evidence="1">Membrane</location>
        <topology evidence="1">Multi-pass membrane protein</topology>
    </subcellularLocation>
</comment>
<reference evidence="9 10" key="1">
    <citation type="journal article" date="2013" name="Genome Biol.">
        <title>Genome of Acanthamoeba castellanii highlights extensive lateral gene transfer and early evolution of tyrosine kinase signaling.</title>
        <authorList>
            <person name="Clarke M."/>
            <person name="Lohan A.J."/>
            <person name="Liu B."/>
            <person name="Lagkouvardos I."/>
            <person name="Roy S."/>
            <person name="Zafar N."/>
            <person name="Bertelli C."/>
            <person name="Schilde C."/>
            <person name="Kianianmomeni A."/>
            <person name="Burglin T.R."/>
            <person name="Frech C."/>
            <person name="Turcotte B."/>
            <person name="Kopec K.O."/>
            <person name="Synnott J.M."/>
            <person name="Choo C."/>
            <person name="Paponov I."/>
            <person name="Finkler A."/>
            <person name="Soon Heng Tan C."/>
            <person name="Hutchins A.P."/>
            <person name="Weinmeier T."/>
            <person name="Rattei T."/>
            <person name="Chu J.S."/>
            <person name="Gimenez G."/>
            <person name="Irimia M."/>
            <person name="Rigden D.J."/>
            <person name="Fitzpatrick D.A."/>
            <person name="Lorenzo-Morales J."/>
            <person name="Bateman A."/>
            <person name="Chiu C.H."/>
            <person name="Tang P."/>
            <person name="Hegemann P."/>
            <person name="Fromm H."/>
            <person name="Raoult D."/>
            <person name="Greub G."/>
            <person name="Miranda-Saavedra D."/>
            <person name="Chen N."/>
            <person name="Nash P."/>
            <person name="Ginger M.L."/>
            <person name="Horn M."/>
            <person name="Schaap P."/>
            <person name="Caler L."/>
            <person name="Loftus B."/>
        </authorList>
    </citation>
    <scope>NUCLEOTIDE SEQUENCE [LARGE SCALE GENOMIC DNA]</scope>
    <source>
        <strain evidence="9 10">Neff</strain>
    </source>
</reference>
<gene>
    <name evidence="9" type="ORF">ACA1_269790</name>
</gene>
<evidence type="ECO:0000313" key="10">
    <source>
        <dbReference type="Proteomes" id="UP000011083"/>
    </source>
</evidence>
<dbReference type="KEGG" id="acan:ACA1_269790"/>
<comment type="similarity">
    <text evidence="2">Belongs to the CRT-like transporter family.</text>
</comment>
<evidence type="ECO:0000256" key="7">
    <source>
        <dbReference type="SAM" id="MobiDB-lite"/>
    </source>
</evidence>
<feature type="transmembrane region" description="Helical" evidence="8">
    <location>
        <begin position="212"/>
        <end position="231"/>
    </location>
</feature>
<accession>L8H2S4</accession>
<feature type="transmembrane region" description="Helical" evidence="8">
    <location>
        <begin position="395"/>
        <end position="413"/>
    </location>
</feature>
<evidence type="ECO:0000256" key="5">
    <source>
        <dbReference type="ARBA" id="ARBA00022989"/>
    </source>
</evidence>
<feature type="transmembrane region" description="Helical" evidence="8">
    <location>
        <begin position="75"/>
        <end position="94"/>
    </location>
</feature>
<feature type="transmembrane region" description="Helical" evidence="8">
    <location>
        <begin position="237"/>
        <end position="260"/>
    </location>
</feature>
<evidence type="ECO:0000256" key="4">
    <source>
        <dbReference type="ARBA" id="ARBA00022692"/>
    </source>
</evidence>
<evidence type="ECO:0000313" key="9">
    <source>
        <dbReference type="EMBL" id="ELR19537.1"/>
    </source>
</evidence>
<keyword evidence="3" id="KW-0813">Transport</keyword>
<dbReference type="EMBL" id="KB007933">
    <property type="protein sequence ID" value="ELR19537.1"/>
    <property type="molecule type" value="Genomic_DNA"/>
</dbReference>
<dbReference type="InterPro" id="IPR013936">
    <property type="entry name" value="CRT-like"/>
</dbReference>
<proteinExistence type="inferred from homology"/>
<name>L8H2S4_ACACF</name>
<evidence type="ECO:0000256" key="3">
    <source>
        <dbReference type="ARBA" id="ARBA00022448"/>
    </source>
</evidence>
<dbReference type="OMA" id="FAYIIPM"/>
<feature type="transmembrane region" description="Helical" evidence="8">
    <location>
        <begin position="336"/>
        <end position="359"/>
    </location>
</feature>
<evidence type="ECO:0000256" key="1">
    <source>
        <dbReference type="ARBA" id="ARBA00004141"/>
    </source>
</evidence>
<evidence type="ECO:0000256" key="8">
    <source>
        <dbReference type="SAM" id="Phobius"/>
    </source>
</evidence>
<feature type="transmembrane region" description="Helical" evidence="8">
    <location>
        <begin position="366"/>
        <end position="389"/>
    </location>
</feature>
<feature type="transmembrane region" description="Helical" evidence="8">
    <location>
        <begin position="272"/>
        <end position="296"/>
    </location>
</feature>
<organism evidence="9 10">
    <name type="scientific">Acanthamoeba castellanii (strain ATCC 30010 / Neff)</name>
    <dbReference type="NCBI Taxonomy" id="1257118"/>
    <lineage>
        <taxon>Eukaryota</taxon>
        <taxon>Amoebozoa</taxon>
        <taxon>Discosea</taxon>
        <taxon>Longamoebia</taxon>
        <taxon>Centramoebida</taxon>
        <taxon>Acanthamoebidae</taxon>
        <taxon>Acanthamoeba</taxon>
    </lineage>
</organism>
<dbReference type="RefSeq" id="XP_004341623.1">
    <property type="nucleotide sequence ID" value="XM_004341575.1"/>
</dbReference>
<feature type="region of interest" description="Disordered" evidence="7">
    <location>
        <begin position="1"/>
        <end position="27"/>
    </location>
</feature>